<dbReference type="Gene3D" id="3.30.1540.10">
    <property type="entry name" value="formyl-coa transferase, domain 3"/>
    <property type="match status" value="1"/>
</dbReference>
<dbReference type="Proteomes" id="UP000824238">
    <property type="component" value="Unassembled WGS sequence"/>
</dbReference>
<dbReference type="EMBL" id="DVHH01000162">
    <property type="protein sequence ID" value="HIR55276.1"/>
    <property type="molecule type" value="Genomic_DNA"/>
</dbReference>
<protein>
    <submittedName>
        <fullName evidence="3">CoA transferase</fullName>
    </submittedName>
</protein>
<comment type="caution">
    <text evidence="3">The sequence shown here is derived from an EMBL/GenBank/DDBJ whole genome shotgun (WGS) entry which is preliminary data.</text>
</comment>
<evidence type="ECO:0000313" key="3">
    <source>
        <dbReference type="EMBL" id="HIR55276.1"/>
    </source>
</evidence>
<name>A0A9D1DLZ3_9FIRM</name>
<dbReference type="GO" id="GO:0016740">
    <property type="term" value="F:transferase activity"/>
    <property type="evidence" value="ECO:0007669"/>
    <property type="project" value="UniProtKB-KW"/>
</dbReference>
<keyword evidence="2 3" id="KW-0808">Transferase</keyword>
<reference evidence="3" key="1">
    <citation type="submission" date="2020-10" db="EMBL/GenBank/DDBJ databases">
        <authorList>
            <person name="Gilroy R."/>
        </authorList>
    </citation>
    <scope>NUCLEOTIDE SEQUENCE</scope>
    <source>
        <strain evidence="3">ChiGjej3B3-7149</strain>
    </source>
</reference>
<evidence type="ECO:0000256" key="1">
    <source>
        <dbReference type="ARBA" id="ARBA00008383"/>
    </source>
</evidence>
<dbReference type="InterPro" id="IPR050509">
    <property type="entry name" value="CoA-transferase_III"/>
</dbReference>
<dbReference type="InterPro" id="IPR044855">
    <property type="entry name" value="CoA-Trfase_III_dom3_sf"/>
</dbReference>
<dbReference type="Gene3D" id="3.40.50.10540">
    <property type="entry name" value="Crotonobetainyl-coa:carnitine coa-transferase, domain 1"/>
    <property type="match status" value="1"/>
</dbReference>
<comment type="similarity">
    <text evidence="1">Belongs to the CoA-transferase III family.</text>
</comment>
<dbReference type="SUPFAM" id="SSF89796">
    <property type="entry name" value="CoA-transferase family III (CaiB/BaiF)"/>
    <property type="match status" value="1"/>
</dbReference>
<proteinExistence type="inferred from homology"/>
<dbReference type="PANTHER" id="PTHR48228">
    <property type="entry name" value="SUCCINYL-COA--D-CITRAMALATE COA-TRANSFERASE"/>
    <property type="match status" value="1"/>
</dbReference>
<gene>
    <name evidence="3" type="ORF">IAD36_06780</name>
</gene>
<dbReference type="InterPro" id="IPR023606">
    <property type="entry name" value="CoA-Trfase_III_dom_1_sf"/>
</dbReference>
<dbReference type="PANTHER" id="PTHR48228:SF6">
    <property type="entry name" value="L-CARNITINE COA-TRANSFERASE"/>
    <property type="match status" value="1"/>
</dbReference>
<accession>A0A9D1DLZ3</accession>
<dbReference type="InterPro" id="IPR003673">
    <property type="entry name" value="CoA-Trfase_fam_III"/>
</dbReference>
<dbReference type="Pfam" id="PF02515">
    <property type="entry name" value="CoA_transf_3"/>
    <property type="match status" value="1"/>
</dbReference>
<reference evidence="3" key="2">
    <citation type="journal article" date="2021" name="PeerJ">
        <title>Extensive microbial diversity within the chicken gut microbiome revealed by metagenomics and culture.</title>
        <authorList>
            <person name="Gilroy R."/>
            <person name="Ravi A."/>
            <person name="Getino M."/>
            <person name="Pursley I."/>
            <person name="Horton D.L."/>
            <person name="Alikhan N.F."/>
            <person name="Baker D."/>
            <person name="Gharbi K."/>
            <person name="Hall N."/>
            <person name="Watson M."/>
            <person name="Adriaenssens E.M."/>
            <person name="Foster-Nyarko E."/>
            <person name="Jarju S."/>
            <person name="Secka A."/>
            <person name="Antonio M."/>
            <person name="Oren A."/>
            <person name="Chaudhuri R.R."/>
            <person name="La Ragione R."/>
            <person name="Hildebrand F."/>
            <person name="Pallen M.J."/>
        </authorList>
    </citation>
    <scope>NUCLEOTIDE SEQUENCE</scope>
    <source>
        <strain evidence="3">ChiGjej3B3-7149</strain>
    </source>
</reference>
<evidence type="ECO:0000256" key="2">
    <source>
        <dbReference type="ARBA" id="ARBA00022679"/>
    </source>
</evidence>
<evidence type="ECO:0000313" key="4">
    <source>
        <dbReference type="Proteomes" id="UP000824238"/>
    </source>
</evidence>
<dbReference type="AlphaFoldDB" id="A0A9D1DLZ3"/>
<sequence length="418" mass="45574">MRSNPITPEYGPLHGLRVMLTGVAFAGPFAARWLGDMGAEIIKIEIPGSGDTSRIGRRTETGVVPKWISLGRNMNSFEFNMNFDKVPESKEVFVDLVKQCDIWINSVPNIGKHGPTDELAMSANPKLVIVHVTGYGLKQNGGVDRYLGKPCVDPVGQAFSGLAAMQGMPDGPYLTANPLVCDITTALFAACGSLAGYYSMLQTGKGQVIDASMYESAAYLMSYHWCEQLNGGGNYKRTGPLNPLWRPFGYYECRDGKWVSVGVWGIGIWKKFCDLMGVSPDDFPYMDTCGQGNPELVKKMDALWLDWLSQHDAAEVERIFMETGIPVSMLNTAEDAYANPHWQARNDFIKIIDATTGGEFVDIATMPRFGGTPCNVYKGAPLLGQESDAIMKEILGYSAEKIESLKAAGAVAASLTTK</sequence>
<organism evidence="3 4">
    <name type="scientific">Candidatus Scatomorpha intestinigallinarum</name>
    <dbReference type="NCBI Taxonomy" id="2840923"/>
    <lineage>
        <taxon>Bacteria</taxon>
        <taxon>Bacillati</taxon>
        <taxon>Bacillota</taxon>
        <taxon>Clostridia</taxon>
        <taxon>Eubacteriales</taxon>
        <taxon>Candidatus Scatomorpha</taxon>
    </lineage>
</organism>